<dbReference type="InterPro" id="IPR051910">
    <property type="entry name" value="ComF/GntX_DNA_util-trans"/>
</dbReference>
<comment type="similarity">
    <text evidence="1">Belongs to the ComF/GntX family.</text>
</comment>
<proteinExistence type="inferred from homology"/>
<dbReference type="SUPFAM" id="SSF53271">
    <property type="entry name" value="PRTase-like"/>
    <property type="match status" value="1"/>
</dbReference>
<keyword evidence="5" id="KW-1185">Reference proteome</keyword>
<dbReference type="InterPro" id="IPR000836">
    <property type="entry name" value="PRTase_dom"/>
</dbReference>
<feature type="domain" description="Double zinc ribbon" evidence="3">
    <location>
        <begin position="10"/>
        <end position="72"/>
    </location>
</feature>
<protein>
    <submittedName>
        <fullName evidence="4">ComF family protein</fullName>
    </submittedName>
</protein>
<dbReference type="PANTHER" id="PTHR47505">
    <property type="entry name" value="DNA UTILIZATION PROTEIN YHGH"/>
    <property type="match status" value="1"/>
</dbReference>
<dbReference type="RefSeq" id="WP_283400102.1">
    <property type="nucleotide sequence ID" value="NZ_FXUB01000001.1"/>
</dbReference>
<dbReference type="Proteomes" id="UP001157911">
    <property type="component" value="Unassembled WGS sequence"/>
</dbReference>
<dbReference type="InterPro" id="IPR029057">
    <property type="entry name" value="PRTase-like"/>
</dbReference>
<evidence type="ECO:0000259" key="3">
    <source>
        <dbReference type="Pfam" id="PF18912"/>
    </source>
</evidence>
<dbReference type="InterPro" id="IPR044005">
    <property type="entry name" value="DZR_2"/>
</dbReference>
<accession>A0ABY1NFW3</accession>
<evidence type="ECO:0000256" key="1">
    <source>
        <dbReference type="ARBA" id="ARBA00008007"/>
    </source>
</evidence>
<gene>
    <name evidence="4" type="ORF">SAMN06265339_0604</name>
</gene>
<reference evidence="4 5" key="1">
    <citation type="submission" date="2017-05" db="EMBL/GenBank/DDBJ databases">
        <authorList>
            <person name="Varghese N."/>
            <person name="Submissions S."/>
        </authorList>
    </citation>
    <scope>NUCLEOTIDE SEQUENCE [LARGE SCALE GENOMIC DNA]</scope>
    <source>
        <strain evidence="4 5">DSM 15522</strain>
    </source>
</reference>
<feature type="domain" description="Phosphoribosyltransferase" evidence="2">
    <location>
        <begin position="183"/>
        <end position="235"/>
    </location>
</feature>
<organism evidence="4 5">
    <name type="scientific">Desulfurobacterium pacificum</name>
    <dbReference type="NCBI Taxonomy" id="240166"/>
    <lineage>
        <taxon>Bacteria</taxon>
        <taxon>Pseudomonadati</taxon>
        <taxon>Aquificota</taxon>
        <taxon>Aquificia</taxon>
        <taxon>Desulfurobacteriales</taxon>
        <taxon>Desulfurobacteriaceae</taxon>
        <taxon>Desulfurobacterium</taxon>
    </lineage>
</organism>
<evidence type="ECO:0000259" key="2">
    <source>
        <dbReference type="Pfam" id="PF00156"/>
    </source>
</evidence>
<dbReference type="PANTHER" id="PTHR47505:SF1">
    <property type="entry name" value="DNA UTILIZATION PROTEIN YHGH"/>
    <property type="match status" value="1"/>
</dbReference>
<comment type="caution">
    <text evidence="4">The sequence shown here is derived from an EMBL/GenBank/DDBJ whole genome shotgun (WGS) entry which is preliminary data.</text>
</comment>
<sequence>MGWGIFNLLADVLFPSYCAVCGKVLIGKDNYAVACRDCWNEHFKAYKGVKCLICGHPVEKLPGSGNLCKRCLESGRRFYFEGVDFFGIYEGLIEYAIYELKFEKNLPVAGFIGKEISRQLNSFALKNRVDVITFVPVSEERKRERGYDQCEEILKATGIKFESLLEKTFETERQATLEFSKRRENVKGCFRVNRNVKGKRVLLFDDVFTTGATANEAAKTLKEAGAERVFVFTVAYTVLGK</sequence>
<dbReference type="EMBL" id="FXUB01000001">
    <property type="protein sequence ID" value="SMP08265.1"/>
    <property type="molecule type" value="Genomic_DNA"/>
</dbReference>
<dbReference type="Gene3D" id="3.40.50.2020">
    <property type="match status" value="1"/>
</dbReference>
<evidence type="ECO:0000313" key="5">
    <source>
        <dbReference type="Proteomes" id="UP001157911"/>
    </source>
</evidence>
<dbReference type="Pfam" id="PF00156">
    <property type="entry name" value="Pribosyltran"/>
    <property type="match status" value="1"/>
</dbReference>
<dbReference type="Pfam" id="PF18912">
    <property type="entry name" value="DZR_2"/>
    <property type="match status" value="1"/>
</dbReference>
<evidence type="ECO:0000313" key="4">
    <source>
        <dbReference type="EMBL" id="SMP08265.1"/>
    </source>
</evidence>
<dbReference type="CDD" id="cd06223">
    <property type="entry name" value="PRTases_typeI"/>
    <property type="match status" value="1"/>
</dbReference>
<name>A0ABY1NFW3_9BACT</name>